<gene>
    <name evidence="1" type="ORF">Rcae01_06627</name>
</gene>
<reference evidence="1 2" key="1">
    <citation type="submission" date="2024-02" db="EMBL/GenBank/DDBJ databases">
        <title>Rhodopirellula caenicola NBRC 110016.</title>
        <authorList>
            <person name="Ichikawa N."/>
            <person name="Katano-Makiyama Y."/>
            <person name="Hidaka K."/>
        </authorList>
    </citation>
    <scope>NUCLEOTIDE SEQUENCE [LARGE SCALE GENOMIC DNA]</scope>
    <source>
        <strain evidence="1 2">NBRC 110016</strain>
    </source>
</reference>
<comment type="caution">
    <text evidence="1">The sequence shown here is derived from an EMBL/GenBank/DDBJ whole genome shotgun (WGS) entry which is preliminary data.</text>
</comment>
<protein>
    <recommendedName>
        <fullName evidence="3">LysR family transcriptional regulator</fullName>
    </recommendedName>
</protein>
<proteinExistence type="predicted"/>
<organism evidence="1 2">
    <name type="scientific">Novipirellula caenicola</name>
    <dbReference type="NCBI Taxonomy" id="1536901"/>
    <lineage>
        <taxon>Bacteria</taxon>
        <taxon>Pseudomonadati</taxon>
        <taxon>Planctomycetota</taxon>
        <taxon>Planctomycetia</taxon>
        <taxon>Pirellulales</taxon>
        <taxon>Pirellulaceae</taxon>
        <taxon>Novipirellula</taxon>
    </lineage>
</organism>
<evidence type="ECO:0008006" key="3">
    <source>
        <dbReference type="Google" id="ProtNLM"/>
    </source>
</evidence>
<dbReference type="Proteomes" id="UP001416858">
    <property type="component" value="Unassembled WGS sequence"/>
</dbReference>
<evidence type="ECO:0000313" key="2">
    <source>
        <dbReference type="Proteomes" id="UP001416858"/>
    </source>
</evidence>
<name>A0ABP9W167_9BACT</name>
<sequence length="97" mass="10512">MACPRSRRSRVFTCSINRGGPVMSGCSPTGDGDLMVIVSAIRTVFIREGIGVRCPVFLVETTVKSPVQMLAWSIRGQDDSVQNICRALINHYAGLNA</sequence>
<evidence type="ECO:0000313" key="1">
    <source>
        <dbReference type="EMBL" id="GAA5511114.1"/>
    </source>
</evidence>
<accession>A0ABP9W167</accession>
<keyword evidence="2" id="KW-1185">Reference proteome</keyword>
<dbReference type="EMBL" id="BAABRO010000036">
    <property type="protein sequence ID" value="GAA5511114.1"/>
    <property type="molecule type" value="Genomic_DNA"/>
</dbReference>